<dbReference type="RefSeq" id="WP_133343546.1">
    <property type="nucleotide sequence ID" value="NZ_SMZO01000035.1"/>
</dbReference>
<reference evidence="8 9" key="1">
    <citation type="submission" date="2019-03" db="EMBL/GenBank/DDBJ databases">
        <title>Rhodobacteraceae bacterium SM1902, a new member of the family Rhodobacteraceae isolated from Yantai.</title>
        <authorList>
            <person name="Sun Y."/>
        </authorList>
    </citation>
    <scope>NUCLEOTIDE SEQUENCE [LARGE SCALE GENOMIC DNA]</scope>
    <source>
        <strain evidence="8 9">SM1902</strain>
    </source>
</reference>
<dbReference type="Pfam" id="PF00486">
    <property type="entry name" value="Trans_reg_C"/>
    <property type="match status" value="1"/>
</dbReference>
<keyword evidence="3" id="KW-0805">Transcription regulation</keyword>
<evidence type="ECO:0000256" key="5">
    <source>
        <dbReference type="ARBA" id="ARBA00023163"/>
    </source>
</evidence>
<feature type="DNA-binding region" description="OmpR/PhoB-type" evidence="6">
    <location>
        <begin position="121"/>
        <end position="220"/>
    </location>
</feature>
<keyword evidence="4 6" id="KW-0238">DNA-binding</keyword>
<evidence type="ECO:0000256" key="4">
    <source>
        <dbReference type="ARBA" id="ARBA00023125"/>
    </source>
</evidence>
<accession>A0A4R6ANX5</accession>
<keyword evidence="9" id="KW-1185">Reference proteome</keyword>
<organism evidence="8 9">
    <name type="scientific">Meridianimarinicoccus aquatilis</name>
    <dbReference type="NCBI Taxonomy" id="2552766"/>
    <lineage>
        <taxon>Bacteria</taxon>
        <taxon>Pseudomonadati</taxon>
        <taxon>Pseudomonadota</taxon>
        <taxon>Alphaproteobacteria</taxon>
        <taxon>Rhodobacterales</taxon>
        <taxon>Paracoccaceae</taxon>
        <taxon>Meridianimarinicoccus</taxon>
    </lineage>
</organism>
<dbReference type="InterPro" id="IPR036388">
    <property type="entry name" value="WH-like_DNA-bd_sf"/>
</dbReference>
<dbReference type="GO" id="GO:0000156">
    <property type="term" value="F:phosphorelay response regulator activity"/>
    <property type="evidence" value="ECO:0007669"/>
    <property type="project" value="TreeGrafter"/>
</dbReference>
<feature type="domain" description="OmpR/PhoB-type" evidence="7">
    <location>
        <begin position="121"/>
        <end position="220"/>
    </location>
</feature>
<protein>
    <submittedName>
        <fullName evidence="8">Response regulator transcription factor</fullName>
    </submittedName>
</protein>
<evidence type="ECO:0000256" key="2">
    <source>
        <dbReference type="ARBA" id="ARBA00023012"/>
    </source>
</evidence>
<dbReference type="Gene3D" id="3.40.50.2300">
    <property type="match status" value="1"/>
</dbReference>
<comment type="caution">
    <text evidence="8">The sequence shown here is derived from an EMBL/GenBank/DDBJ whole genome shotgun (WGS) entry which is preliminary data.</text>
</comment>
<evidence type="ECO:0000313" key="9">
    <source>
        <dbReference type="Proteomes" id="UP000294562"/>
    </source>
</evidence>
<dbReference type="PANTHER" id="PTHR48111:SF22">
    <property type="entry name" value="REGULATOR OF RPOS"/>
    <property type="match status" value="1"/>
</dbReference>
<evidence type="ECO:0000259" key="7">
    <source>
        <dbReference type="PROSITE" id="PS51755"/>
    </source>
</evidence>
<keyword evidence="1" id="KW-0597">Phosphoprotein</keyword>
<dbReference type="FunFam" id="1.10.10.10:FF:000052">
    <property type="entry name" value="Cell cycle response regulator"/>
    <property type="match status" value="1"/>
</dbReference>
<dbReference type="CDD" id="cd00383">
    <property type="entry name" value="trans_reg_C"/>
    <property type="match status" value="1"/>
</dbReference>
<dbReference type="InterPro" id="IPR039420">
    <property type="entry name" value="WalR-like"/>
</dbReference>
<dbReference type="GO" id="GO:0000976">
    <property type="term" value="F:transcription cis-regulatory region binding"/>
    <property type="evidence" value="ECO:0007669"/>
    <property type="project" value="TreeGrafter"/>
</dbReference>
<dbReference type="OrthoDB" id="7842244at2"/>
<evidence type="ECO:0000313" key="8">
    <source>
        <dbReference type="EMBL" id="TDL86101.1"/>
    </source>
</evidence>
<keyword evidence="5" id="KW-0804">Transcription</keyword>
<sequence length="232" mass="25582">MNIYLLTRSPDLSRSVGAMLRDQELDYQFESLTTVDDVKATEQPKGLILLDADMPGSECMATLRRLDRDLASYSVVVIVGAALADQVLPGFEGMRHLVSPFHKSDLLNSITAEGVVAPRGTLSLTVGRLMLNLVSRKAYVDEQLVPLTGKEFEVLQLLASRKGVTLSKEMFLDKLYGGLDEPEVKIIDVFVCKIRGKLKKLTGGDGLIDTVWGRGYVLRSPETRQLQQRAAS</sequence>
<dbReference type="Gene3D" id="1.10.10.10">
    <property type="entry name" value="Winged helix-like DNA-binding domain superfamily/Winged helix DNA-binding domain"/>
    <property type="match status" value="1"/>
</dbReference>
<dbReference type="InterPro" id="IPR016032">
    <property type="entry name" value="Sig_transdc_resp-reg_C-effctor"/>
</dbReference>
<name>A0A4R6ANX5_9RHOB</name>
<evidence type="ECO:0000256" key="1">
    <source>
        <dbReference type="ARBA" id="ARBA00022553"/>
    </source>
</evidence>
<evidence type="ECO:0000256" key="3">
    <source>
        <dbReference type="ARBA" id="ARBA00023015"/>
    </source>
</evidence>
<gene>
    <name evidence="8" type="ORF">E2L05_14090</name>
</gene>
<dbReference type="EMBL" id="SMZO01000035">
    <property type="protein sequence ID" value="TDL86101.1"/>
    <property type="molecule type" value="Genomic_DNA"/>
</dbReference>
<dbReference type="SUPFAM" id="SSF46894">
    <property type="entry name" value="C-terminal effector domain of the bipartite response regulators"/>
    <property type="match status" value="1"/>
</dbReference>
<dbReference type="InterPro" id="IPR011006">
    <property type="entry name" value="CheY-like_superfamily"/>
</dbReference>
<dbReference type="SUPFAM" id="SSF52172">
    <property type="entry name" value="CheY-like"/>
    <property type="match status" value="1"/>
</dbReference>
<dbReference type="AlphaFoldDB" id="A0A4R6ANX5"/>
<dbReference type="PANTHER" id="PTHR48111">
    <property type="entry name" value="REGULATOR OF RPOS"/>
    <property type="match status" value="1"/>
</dbReference>
<dbReference type="PROSITE" id="PS51755">
    <property type="entry name" value="OMPR_PHOB"/>
    <property type="match status" value="1"/>
</dbReference>
<dbReference type="GO" id="GO:0032993">
    <property type="term" value="C:protein-DNA complex"/>
    <property type="evidence" value="ECO:0007669"/>
    <property type="project" value="TreeGrafter"/>
</dbReference>
<dbReference type="SMART" id="SM00862">
    <property type="entry name" value="Trans_reg_C"/>
    <property type="match status" value="1"/>
</dbReference>
<proteinExistence type="predicted"/>
<evidence type="ECO:0000256" key="6">
    <source>
        <dbReference type="PROSITE-ProRule" id="PRU01091"/>
    </source>
</evidence>
<dbReference type="GO" id="GO:0006355">
    <property type="term" value="P:regulation of DNA-templated transcription"/>
    <property type="evidence" value="ECO:0007669"/>
    <property type="project" value="InterPro"/>
</dbReference>
<dbReference type="InterPro" id="IPR001867">
    <property type="entry name" value="OmpR/PhoB-type_DNA-bd"/>
</dbReference>
<keyword evidence="2" id="KW-0902">Two-component regulatory system</keyword>
<dbReference type="Proteomes" id="UP000294562">
    <property type="component" value="Unassembled WGS sequence"/>
</dbReference>
<dbReference type="GO" id="GO:0005829">
    <property type="term" value="C:cytosol"/>
    <property type="evidence" value="ECO:0007669"/>
    <property type="project" value="TreeGrafter"/>
</dbReference>